<accession>A0A0V1GV33</accession>
<dbReference type="Proteomes" id="UP000055024">
    <property type="component" value="Unassembled WGS sequence"/>
</dbReference>
<name>A0A0V1GV33_9BILA</name>
<comment type="caution">
    <text evidence="2">The sequence shown here is derived from an EMBL/GenBank/DDBJ whole genome shotgun (WGS) entry which is preliminary data.</text>
</comment>
<keyword evidence="3" id="KW-1185">Reference proteome</keyword>
<dbReference type="OrthoDB" id="6924427at2759"/>
<feature type="region of interest" description="Disordered" evidence="1">
    <location>
        <begin position="66"/>
        <end position="107"/>
    </location>
</feature>
<evidence type="ECO:0000313" key="3">
    <source>
        <dbReference type="Proteomes" id="UP000055024"/>
    </source>
</evidence>
<dbReference type="AlphaFoldDB" id="A0A0V1GV33"/>
<evidence type="ECO:0000256" key="1">
    <source>
        <dbReference type="SAM" id="MobiDB-lite"/>
    </source>
</evidence>
<protein>
    <submittedName>
        <fullName evidence="2">Uncharacterized protein</fullName>
    </submittedName>
</protein>
<organism evidence="2 3">
    <name type="scientific">Trichinella zimbabwensis</name>
    <dbReference type="NCBI Taxonomy" id="268475"/>
    <lineage>
        <taxon>Eukaryota</taxon>
        <taxon>Metazoa</taxon>
        <taxon>Ecdysozoa</taxon>
        <taxon>Nematoda</taxon>
        <taxon>Enoplea</taxon>
        <taxon>Dorylaimia</taxon>
        <taxon>Trichinellida</taxon>
        <taxon>Trichinellidae</taxon>
        <taxon>Trichinella</taxon>
    </lineage>
</organism>
<proteinExistence type="predicted"/>
<feature type="compositionally biased region" description="Polar residues" evidence="1">
    <location>
        <begin position="91"/>
        <end position="100"/>
    </location>
</feature>
<gene>
    <name evidence="2" type="ORF">T11_9085</name>
</gene>
<dbReference type="EMBL" id="JYDP01000247">
    <property type="protein sequence ID" value="KRZ02034.1"/>
    <property type="molecule type" value="Genomic_DNA"/>
</dbReference>
<evidence type="ECO:0000313" key="2">
    <source>
        <dbReference type="EMBL" id="KRZ02034.1"/>
    </source>
</evidence>
<reference evidence="2 3" key="1">
    <citation type="submission" date="2015-01" db="EMBL/GenBank/DDBJ databases">
        <title>Evolution of Trichinella species and genotypes.</title>
        <authorList>
            <person name="Korhonen P.K."/>
            <person name="Edoardo P."/>
            <person name="Giuseppe L.R."/>
            <person name="Gasser R.B."/>
        </authorList>
    </citation>
    <scope>NUCLEOTIDE SEQUENCE [LARGE SCALE GENOMIC DNA]</scope>
    <source>
        <strain evidence="2">ISS1029</strain>
    </source>
</reference>
<sequence>MDAEALKKFEETLSFDGERYQVCLPFYPRLPDLPDNLNQVRRHLMAVERRLKAHCRISRTVGAKGHPNIARLNGLGSSRTRRSRRAKMAEGNTSQCSTFQRVAEGRH</sequence>